<dbReference type="Gene3D" id="1.10.10.10">
    <property type="entry name" value="Winged helix-like DNA-binding domain superfamily/Winged helix DNA-binding domain"/>
    <property type="match status" value="1"/>
</dbReference>
<dbReference type="InterPro" id="IPR026881">
    <property type="entry name" value="WYL_dom"/>
</dbReference>
<evidence type="ECO:0000256" key="2">
    <source>
        <dbReference type="ARBA" id="ARBA00023163"/>
    </source>
</evidence>
<evidence type="ECO:0000313" key="5">
    <source>
        <dbReference type="Proteomes" id="UP000665020"/>
    </source>
</evidence>
<proteinExistence type="predicted"/>
<dbReference type="PANTHER" id="PTHR34580">
    <property type="match status" value="1"/>
</dbReference>
<evidence type="ECO:0000256" key="1">
    <source>
        <dbReference type="ARBA" id="ARBA00023015"/>
    </source>
</evidence>
<dbReference type="AlphaFoldDB" id="A0A8A7KLJ2"/>
<dbReference type="Pfam" id="PF13280">
    <property type="entry name" value="WYL"/>
    <property type="match status" value="1"/>
</dbReference>
<sequence length="310" mass="36199">MEMRVYRLLAIIMILLNKNRVSASKLAEKFEVSSRTIYRDIESICQAGIPIVSHQGVDGGFSILDNYKIDKNLFTAEEMAAILTALEGLDSTISDNSIKYTAEKIKTLFPENLELCNNQQIIMDLNPWGRNKELKKKLELIKQAIKNSQTLTIDYINARQEISKREIEAITLVLKGTTWYLYSFCRLRKDYRIFRLSRIIDLSLNNDFFEKIHKDFSEYENENAWYNPGKEVHLELLFKAEALLYIQDFFAKDQIEKQADGSYLVKISYPEDNWVYGFILSFGDMVKVLTPPHIQKIIKQKAEEIYKLYN</sequence>
<dbReference type="KEGG" id="ifn:GM661_17875"/>
<dbReference type="InterPro" id="IPR036388">
    <property type="entry name" value="WH-like_DNA-bd_sf"/>
</dbReference>
<keyword evidence="1" id="KW-0805">Transcription regulation</keyword>
<dbReference type="Proteomes" id="UP000665020">
    <property type="component" value="Chromosome"/>
</dbReference>
<gene>
    <name evidence="4" type="ORF">GM661_17875</name>
</gene>
<organism evidence="4 5">
    <name type="scientific">Iocasia fonsfrigidae</name>
    <dbReference type="NCBI Taxonomy" id="2682810"/>
    <lineage>
        <taxon>Bacteria</taxon>
        <taxon>Bacillati</taxon>
        <taxon>Bacillota</taxon>
        <taxon>Clostridia</taxon>
        <taxon>Halanaerobiales</taxon>
        <taxon>Halanaerobiaceae</taxon>
        <taxon>Iocasia</taxon>
    </lineage>
</organism>
<dbReference type="PIRSF" id="PIRSF016838">
    <property type="entry name" value="PafC"/>
    <property type="match status" value="1"/>
</dbReference>
<dbReference type="EMBL" id="CP046640">
    <property type="protein sequence ID" value="QTL99687.1"/>
    <property type="molecule type" value="Genomic_DNA"/>
</dbReference>
<dbReference type="InterPro" id="IPR028349">
    <property type="entry name" value="PafC-like"/>
</dbReference>
<protein>
    <submittedName>
        <fullName evidence="4">WYL domain-containing protein</fullName>
    </submittedName>
</protein>
<dbReference type="InterPro" id="IPR057727">
    <property type="entry name" value="WCX_dom"/>
</dbReference>
<dbReference type="Pfam" id="PF08279">
    <property type="entry name" value="HTH_11"/>
    <property type="match status" value="1"/>
</dbReference>
<dbReference type="PROSITE" id="PS52050">
    <property type="entry name" value="WYL"/>
    <property type="match status" value="1"/>
</dbReference>
<reference evidence="4" key="1">
    <citation type="submission" date="2019-12" db="EMBL/GenBank/DDBJ databases">
        <authorList>
            <person name="zhang j."/>
            <person name="sun C.M."/>
        </authorList>
    </citation>
    <scope>NUCLEOTIDE SEQUENCE</scope>
    <source>
        <strain evidence="4">NS-1</strain>
    </source>
</reference>
<keyword evidence="5" id="KW-1185">Reference proteome</keyword>
<keyword evidence="2" id="KW-0804">Transcription</keyword>
<dbReference type="SUPFAM" id="SSF46785">
    <property type="entry name" value="Winged helix' DNA-binding domain"/>
    <property type="match status" value="1"/>
</dbReference>
<evidence type="ECO:0000259" key="3">
    <source>
        <dbReference type="PROSITE" id="PS51000"/>
    </source>
</evidence>
<feature type="domain" description="HTH deoR-type" evidence="3">
    <location>
        <begin position="4"/>
        <end position="59"/>
    </location>
</feature>
<dbReference type="InterPro" id="IPR001034">
    <property type="entry name" value="DeoR_HTH"/>
</dbReference>
<dbReference type="GO" id="GO:0003700">
    <property type="term" value="F:DNA-binding transcription factor activity"/>
    <property type="evidence" value="ECO:0007669"/>
    <property type="project" value="InterPro"/>
</dbReference>
<dbReference type="PROSITE" id="PS51000">
    <property type="entry name" value="HTH_DEOR_2"/>
    <property type="match status" value="1"/>
</dbReference>
<accession>A0A8A7KLJ2</accession>
<dbReference type="InterPro" id="IPR051534">
    <property type="entry name" value="CBASS_pafABC_assoc_protein"/>
</dbReference>
<dbReference type="InterPro" id="IPR013196">
    <property type="entry name" value="HTH_11"/>
</dbReference>
<dbReference type="InterPro" id="IPR036390">
    <property type="entry name" value="WH_DNA-bd_sf"/>
</dbReference>
<dbReference type="PANTHER" id="PTHR34580:SF1">
    <property type="entry name" value="PROTEIN PAFC"/>
    <property type="match status" value="1"/>
</dbReference>
<dbReference type="Pfam" id="PF25583">
    <property type="entry name" value="WCX"/>
    <property type="match status" value="1"/>
</dbReference>
<name>A0A8A7KLJ2_9FIRM</name>
<evidence type="ECO:0000313" key="4">
    <source>
        <dbReference type="EMBL" id="QTL99687.1"/>
    </source>
</evidence>